<evidence type="ECO:0000256" key="4">
    <source>
        <dbReference type="ARBA" id="ARBA00023034"/>
    </source>
</evidence>
<evidence type="ECO:0000256" key="5">
    <source>
        <dbReference type="ARBA" id="ARBA00023136"/>
    </source>
</evidence>
<keyword evidence="2 7" id="KW-0812">Transmembrane</keyword>
<dbReference type="PANTHER" id="PTHR21493">
    <property type="entry name" value="CGI-141-RELATED/LIPASE CONTAINING PROTEIN"/>
    <property type="match status" value="1"/>
</dbReference>
<evidence type="ECO:0000256" key="7">
    <source>
        <dbReference type="SAM" id="Phobius"/>
    </source>
</evidence>
<dbReference type="OrthoDB" id="204784at2759"/>
<evidence type="ECO:0000256" key="3">
    <source>
        <dbReference type="ARBA" id="ARBA00022989"/>
    </source>
</evidence>
<dbReference type="GO" id="GO:0005829">
    <property type="term" value="C:cytosol"/>
    <property type="evidence" value="ECO:0007669"/>
    <property type="project" value="GOC"/>
</dbReference>
<sequence>MLWLSESQKFGVGFTIIGTVLIILGIITFFDRALLASGNILFLIGIFLIIGQNKTLIFFTRPTKRRGSLCFFTGIFLILFMKWTFLGFIVEFVGILNLFGDFFSVVVQFLRSMPIIGPILKHPKIAPLVDKLAGVKVLPL</sequence>
<reference evidence="9" key="1">
    <citation type="submission" date="2016-11" db="EMBL/GenBank/DDBJ databases">
        <authorList>
            <person name="Guldener U."/>
        </authorList>
    </citation>
    <scope>NUCLEOTIDE SEQUENCE [LARGE SCALE GENOMIC DNA]</scope>
</reference>
<keyword evidence="3 7" id="KW-1133">Transmembrane helix</keyword>
<accession>A0A1L0FG43</accession>
<dbReference type="EMBL" id="FQNF01000009">
    <property type="protein sequence ID" value="SGZ38558.1"/>
    <property type="molecule type" value="Genomic_DNA"/>
</dbReference>
<dbReference type="GO" id="GO:0000139">
    <property type="term" value="C:Golgi membrane"/>
    <property type="evidence" value="ECO:0007669"/>
    <property type="project" value="UniProtKB-SubCell"/>
</dbReference>
<keyword evidence="4" id="KW-0333">Golgi apparatus</keyword>
<dbReference type="GO" id="GO:0030134">
    <property type="term" value="C:COPII-coated ER to Golgi transport vesicle"/>
    <property type="evidence" value="ECO:0007669"/>
    <property type="project" value="EnsemblFungi"/>
</dbReference>
<dbReference type="GO" id="GO:0042147">
    <property type="term" value="P:retrograde transport, endosome to Golgi"/>
    <property type="evidence" value="ECO:0007669"/>
    <property type="project" value="EnsemblFungi"/>
</dbReference>
<comment type="similarity">
    <text evidence="6">Belongs to the GOT1 family.</text>
</comment>
<dbReference type="VEuPathDB" id="FungiDB:HGUI_00758"/>
<name>A0A1L0FG43_9ASCO</name>
<dbReference type="InterPro" id="IPR007305">
    <property type="entry name" value="Vesicle_transpt_Got1/SFT2"/>
</dbReference>
<dbReference type="InterPro" id="IPR045176">
    <property type="entry name" value="Got1"/>
</dbReference>
<dbReference type="GO" id="GO:0000137">
    <property type="term" value="C:Golgi cis cisterna"/>
    <property type="evidence" value="ECO:0007669"/>
    <property type="project" value="EnsemblFungi"/>
</dbReference>
<comment type="subcellular location">
    <subcellularLocation>
        <location evidence="1">Golgi apparatus membrane</location>
        <topology evidence="1">Multi-pass membrane protein</topology>
    </subcellularLocation>
</comment>
<evidence type="ECO:0000313" key="8">
    <source>
        <dbReference type="EMBL" id="SGZ38558.1"/>
    </source>
</evidence>
<evidence type="ECO:0000313" key="9">
    <source>
        <dbReference type="Proteomes" id="UP000183365"/>
    </source>
</evidence>
<keyword evidence="9" id="KW-1185">Reference proteome</keyword>
<dbReference type="Pfam" id="PF04178">
    <property type="entry name" value="Got1"/>
    <property type="match status" value="1"/>
</dbReference>
<dbReference type="PANTHER" id="PTHR21493:SF9">
    <property type="entry name" value="GOLGI TRANSPORT PROTEIN 1-RELATED"/>
    <property type="match status" value="1"/>
</dbReference>
<feature type="transmembrane region" description="Helical" evidence="7">
    <location>
        <begin position="12"/>
        <end position="30"/>
    </location>
</feature>
<feature type="transmembrane region" description="Helical" evidence="7">
    <location>
        <begin position="69"/>
        <end position="86"/>
    </location>
</feature>
<dbReference type="GO" id="GO:0006888">
    <property type="term" value="P:endoplasmic reticulum to Golgi vesicle-mediated transport"/>
    <property type="evidence" value="ECO:0007669"/>
    <property type="project" value="EnsemblFungi"/>
</dbReference>
<feature type="transmembrane region" description="Helical" evidence="7">
    <location>
        <begin position="36"/>
        <end position="57"/>
    </location>
</feature>
<evidence type="ECO:0000256" key="2">
    <source>
        <dbReference type="ARBA" id="ARBA00022692"/>
    </source>
</evidence>
<organism evidence="8 9">
    <name type="scientific">Hanseniaspora guilliermondii</name>
    <dbReference type="NCBI Taxonomy" id="56406"/>
    <lineage>
        <taxon>Eukaryota</taxon>
        <taxon>Fungi</taxon>
        <taxon>Dikarya</taxon>
        <taxon>Ascomycota</taxon>
        <taxon>Saccharomycotina</taxon>
        <taxon>Saccharomycetes</taxon>
        <taxon>Saccharomycodales</taxon>
        <taxon>Saccharomycodaceae</taxon>
        <taxon>Hanseniaspora</taxon>
    </lineage>
</organism>
<dbReference type="GO" id="GO:0005783">
    <property type="term" value="C:endoplasmic reticulum"/>
    <property type="evidence" value="ECO:0007669"/>
    <property type="project" value="EnsemblFungi"/>
</dbReference>
<gene>
    <name evidence="8" type="ORF">HGUI_00758</name>
</gene>
<protein>
    <submittedName>
        <fullName evidence="8">Probable Protein transport protein GOT1</fullName>
    </submittedName>
</protein>
<evidence type="ECO:0000256" key="6">
    <source>
        <dbReference type="ARBA" id="ARBA00025799"/>
    </source>
</evidence>
<dbReference type="AlphaFoldDB" id="A0A1L0FG43"/>
<keyword evidence="5 7" id="KW-0472">Membrane</keyword>
<evidence type="ECO:0000256" key="1">
    <source>
        <dbReference type="ARBA" id="ARBA00004653"/>
    </source>
</evidence>
<dbReference type="Proteomes" id="UP000183365">
    <property type="component" value="Unassembled WGS sequence"/>
</dbReference>
<proteinExistence type="inferred from homology"/>